<accession>A0ABW6XN67</accession>
<dbReference type="InterPro" id="IPR036390">
    <property type="entry name" value="WH_DNA-bd_sf"/>
</dbReference>
<evidence type="ECO:0000256" key="3">
    <source>
        <dbReference type="ARBA" id="ARBA00023163"/>
    </source>
</evidence>
<dbReference type="PRINTS" id="PR00035">
    <property type="entry name" value="HTHGNTR"/>
</dbReference>
<gene>
    <name evidence="5" type="ORF">ACFY8C_11390</name>
</gene>
<dbReference type="RefSeq" id="WP_388306508.1">
    <property type="nucleotide sequence ID" value="NZ_JBIBDZ010000002.1"/>
</dbReference>
<evidence type="ECO:0000313" key="6">
    <source>
        <dbReference type="Proteomes" id="UP001602370"/>
    </source>
</evidence>
<dbReference type="Pfam" id="PF00392">
    <property type="entry name" value="GntR"/>
    <property type="match status" value="2"/>
</dbReference>
<dbReference type="InterPro" id="IPR000524">
    <property type="entry name" value="Tscrpt_reg_HTH_GntR"/>
</dbReference>
<dbReference type="PANTHER" id="PTHR44846:SF1">
    <property type="entry name" value="MANNOSYL-D-GLYCERATE TRANSPORT_METABOLISM SYSTEM REPRESSOR MNGR-RELATED"/>
    <property type="match status" value="1"/>
</dbReference>
<keyword evidence="3" id="KW-0804">Transcription</keyword>
<dbReference type="EMBL" id="JBIBDZ010000002">
    <property type="protein sequence ID" value="MFF5918941.1"/>
    <property type="molecule type" value="Genomic_DNA"/>
</dbReference>
<evidence type="ECO:0000256" key="1">
    <source>
        <dbReference type="ARBA" id="ARBA00023015"/>
    </source>
</evidence>
<evidence type="ECO:0000313" key="5">
    <source>
        <dbReference type="EMBL" id="MFF5918941.1"/>
    </source>
</evidence>
<evidence type="ECO:0000259" key="4">
    <source>
        <dbReference type="PROSITE" id="PS50949"/>
    </source>
</evidence>
<dbReference type="Gene3D" id="1.10.10.10">
    <property type="entry name" value="Winged helix-like DNA-binding domain superfamily/Winged helix DNA-binding domain"/>
    <property type="match status" value="2"/>
</dbReference>
<keyword evidence="1" id="KW-0805">Transcription regulation</keyword>
<dbReference type="Proteomes" id="UP001602370">
    <property type="component" value="Unassembled WGS sequence"/>
</dbReference>
<organism evidence="5 6">
    <name type="scientific">Streptomyces flavochromogenes</name>
    <dbReference type="NCBI Taxonomy" id="68199"/>
    <lineage>
        <taxon>Bacteria</taxon>
        <taxon>Bacillati</taxon>
        <taxon>Actinomycetota</taxon>
        <taxon>Actinomycetes</taxon>
        <taxon>Kitasatosporales</taxon>
        <taxon>Streptomycetaceae</taxon>
        <taxon>Streptomyces</taxon>
    </lineage>
</organism>
<name>A0ABW6XN67_9ACTN</name>
<dbReference type="SUPFAM" id="SSF46785">
    <property type="entry name" value="Winged helix' DNA-binding domain"/>
    <property type="match status" value="2"/>
</dbReference>
<keyword evidence="6" id="KW-1185">Reference proteome</keyword>
<proteinExistence type="predicted"/>
<feature type="domain" description="HTH gntR-type" evidence="4">
    <location>
        <begin position="81"/>
        <end position="149"/>
    </location>
</feature>
<dbReference type="CDD" id="cd07377">
    <property type="entry name" value="WHTH_GntR"/>
    <property type="match status" value="2"/>
</dbReference>
<keyword evidence="2" id="KW-0238">DNA-binding</keyword>
<dbReference type="PROSITE" id="PS50949">
    <property type="entry name" value="HTH_GNTR"/>
    <property type="match status" value="2"/>
</dbReference>
<feature type="domain" description="HTH gntR-type" evidence="4">
    <location>
        <begin position="16"/>
        <end position="82"/>
    </location>
</feature>
<dbReference type="InterPro" id="IPR036388">
    <property type="entry name" value="WH-like_DNA-bd_sf"/>
</dbReference>
<dbReference type="InterPro" id="IPR050679">
    <property type="entry name" value="Bact_HTH_transcr_reg"/>
</dbReference>
<dbReference type="PANTHER" id="PTHR44846">
    <property type="entry name" value="MANNOSYL-D-GLYCERATE TRANSPORT/METABOLISM SYSTEM REPRESSOR MNGR-RELATED"/>
    <property type="match status" value="1"/>
</dbReference>
<sequence>MNERGKDSFVAHANPRGTFLVVSESLKGEIDGKDEGSSLPSESTLMEMYGVSRNTVRRALKELEKEGLIASVPGLGWRVSKHPVKPLLERLIDAMVDDELAVGDAFPSEAALSTRFRTSRTSVRRALAQMEGSGLLLTVHGKGRTVRALPDADRQS</sequence>
<evidence type="ECO:0000256" key="2">
    <source>
        <dbReference type="ARBA" id="ARBA00023125"/>
    </source>
</evidence>
<protein>
    <submittedName>
        <fullName evidence="5">GntR family transcriptional regulator</fullName>
    </submittedName>
</protein>
<comment type="caution">
    <text evidence="5">The sequence shown here is derived from an EMBL/GenBank/DDBJ whole genome shotgun (WGS) entry which is preliminary data.</text>
</comment>
<dbReference type="SMART" id="SM00345">
    <property type="entry name" value="HTH_GNTR"/>
    <property type="match status" value="2"/>
</dbReference>
<reference evidence="5 6" key="1">
    <citation type="submission" date="2024-10" db="EMBL/GenBank/DDBJ databases">
        <title>The Natural Products Discovery Center: Release of the First 8490 Sequenced Strains for Exploring Actinobacteria Biosynthetic Diversity.</title>
        <authorList>
            <person name="Kalkreuter E."/>
            <person name="Kautsar S.A."/>
            <person name="Yang D."/>
            <person name="Bader C.D."/>
            <person name="Teijaro C.N."/>
            <person name="Fluegel L."/>
            <person name="Davis C.M."/>
            <person name="Simpson J.R."/>
            <person name="Lauterbach L."/>
            <person name="Steele A.D."/>
            <person name="Gui C."/>
            <person name="Meng S."/>
            <person name="Li G."/>
            <person name="Viehrig K."/>
            <person name="Ye F."/>
            <person name="Su P."/>
            <person name="Kiefer A.F."/>
            <person name="Nichols A."/>
            <person name="Cepeda A.J."/>
            <person name="Yan W."/>
            <person name="Fan B."/>
            <person name="Jiang Y."/>
            <person name="Adhikari A."/>
            <person name="Zheng C.-J."/>
            <person name="Schuster L."/>
            <person name="Cowan T.M."/>
            <person name="Smanski M.J."/>
            <person name="Chevrette M.G."/>
            <person name="De Carvalho L.P.S."/>
            <person name="Shen B."/>
        </authorList>
    </citation>
    <scope>NUCLEOTIDE SEQUENCE [LARGE SCALE GENOMIC DNA]</scope>
    <source>
        <strain evidence="5 6">NPDC012605</strain>
    </source>
</reference>